<dbReference type="InterPro" id="IPR017441">
    <property type="entry name" value="Protein_kinase_ATP_BS"/>
</dbReference>
<name>A0A8C2KK58_CYPCA</name>
<evidence type="ECO:0000256" key="7">
    <source>
        <dbReference type="ARBA" id="ARBA00022840"/>
    </source>
</evidence>
<dbReference type="GO" id="GO:0004674">
    <property type="term" value="F:protein serine/threonine kinase activity"/>
    <property type="evidence" value="ECO:0007669"/>
    <property type="project" value="UniProtKB-KW"/>
</dbReference>
<dbReference type="PROSITE" id="PS00107">
    <property type="entry name" value="PROTEIN_KINASE_ATP"/>
    <property type="match status" value="1"/>
</dbReference>
<dbReference type="Gene3D" id="1.10.510.10">
    <property type="entry name" value="Transferase(Phosphotransferase) domain 1"/>
    <property type="match status" value="1"/>
</dbReference>
<evidence type="ECO:0000256" key="4">
    <source>
        <dbReference type="ARBA" id="ARBA00022679"/>
    </source>
</evidence>
<dbReference type="Gene3D" id="3.30.200.20">
    <property type="entry name" value="Phosphorylase Kinase, domain 1"/>
    <property type="match status" value="1"/>
</dbReference>
<comment type="similarity">
    <text evidence="1">Belongs to the protein kinase superfamily. CAMK Ser/Thr protein kinase family. PIM subfamily.</text>
</comment>
<dbReference type="PANTHER" id="PTHR22984:SF11">
    <property type="entry name" value="AURORA KINASE-RELATED"/>
    <property type="match status" value="1"/>
</dbReference>
<protein>
    <recommendedName>
        <fullName evidence="2">non-specific serine/threonine protein kinase</fullName>
        <ecNumber evidence="2">2.7.11.1</ecNumber>
    </recommendedName>
</protein>
<dbReference type="InterPro" id="IPR008271">
    <property type="entry name" value="Ser/Thr_kinase_AS"/>
</dbReference>
<dbReference type="GO" id="GO:0007346">
    <property type="term" value="P:regulation of mitotic cell cycle"/>
    <property type="evidence" value="ECO:0007669"/>
    <property type="project" value="TreeGrafter"/>
</dbReference>
<dbReference type="InterPro" id="IPR000719">
    <property type="entry name" value="Prot_kinase_dom"/>
</dbReference>
<dbReference type="PANTHER" id="PTHR22984">
    <property type="entry name" value="SERINE/THREONINE-PROTEIN KINASE PIM"/>
    <property type="match status" value="1"/>
</dbReference>
<dbReference type="Pfam" id="PF00069">
    <property type="entry name" value="Pkinase"/>
    <property type="match status" value="1"/>
</dbReference>
<dbReference type="FunFam" id="1.10.510.10:FF:000392">
    <property type="entry name" value="Pim proto-oncogene, serine/threonine kinase,-related 152"/>
    <property type="match status" value="1"/>
</dbReference>
<evidence type="ECO:0000256" key="1">
    <source>
        <dbReference type="ARBA" id="ARBA00005505"/>
    </source>
</evidence>
<dbReference type="Ensembl" id="ENSCCRT00020120636.1">
    <property type="protein sequence ID" value="ENSCCRP00020110452.1"/>
    <property type="gene ID" value="ENSCCRG00020050282.1"/>
</dbReference>
<feature type="region of interest" description="Disordered" evidence="12">
    <location>
        <begin position="144"/>
        <end position="163"/>
    </location>
</feature>
<evidence type="ECO:0000256" key="10">
    <source>
        <dbReference type="PROSITE-ProRule" id="PRU10141"/>
    </source>
</evidence>
<evidence type="ECO:0000256" key="8">
    <source>
        <dbReference type="ARBA" id="ARBA00047899"/>
    </source>
</evidence>
<dbReference type="SMART" id="SM00220">
    <property type="entry name" value="S_TKc"/>
    <property type="match status" value="1"/>
</dbReference>
<dbReference type="SUPFAM" id="SSF56112">
    <property type="entry name" value="Protein kinase-like (PK-like)"/>
    <property type="match status" value="1"/>
</dbReference>
<dbReference type="Proteomes" id="UP000694701">
    <property type="component" value="Unplaced"/>
</dbReference>
<feature type="region of interest" description="Disordered" evidence="12">
    <location>
        <begin position="198"/>
        <end position="219"/>
    </location>
</feature>
<evidence type="ECO:0000256" key="11">
    <source>
        <dbReference type="RuleBase" id="RU000304"/>
    </source>
</evidence>
<evidence type="ECO:0000256" key="3">
    <source>
        <dbReference type="ARBA" id="ARBA00022527"/>
    </source>
</evidence>
<evidence type="ECO:0000313" key="14">
    <source>
        <dbReference type="Ensembl" id="ENSCCRP00020110452.1"/>
    </source>
</evidence>
<dbReference type="PROSITE" id="PS00108">
    <property type="entry name" value="PROTEIN_KINASE_ST"/>
    <property type="match status" value="1"/>
</dbReference>
<dbReference type="GO" id="GO:0005737">
    <property type="term" value="C:cytoplasm"/>
    <property type="evidence" value="ECO:0007669"/>
    <property type="project" value="TreeGrafter"/>
</dbReference>
<dbReference type="AlphaFoldDB" id="A0A8C2KK58"/>
<dbReference type="GO" id="GO:0005524">
    <property type="term" value="F:ATP binding"/>
    <property type="evidence" value="ECO:0007669"/>
    <property type="project" value="UniProtKB-UniRule"/>
</dbReference>
<dbReference type="GO" id="GO:0043066">
    <property type="term" value="P:negative regulation of apoptotic process"/>
    <property type="evidence" value="ECO:0007669"/>
    <property type="project" value="TreeGrafter"/>
</dbReference>
<keyword evidence="3 11" id="KW-0723">Serine/threonine-protein kinase</keyword>
<dbReference type="InterPro" id="IPR011009">
    <property type="entry name" value="Kinase-like_dom_sf"/>
</dbReference>
<keyword evidence="4" id="KW-0808">Transferase</keyword>
<keyword evidence="7 10" id="KW-0067">ATP-binding</keyword>
<evidence type="ECO:0000256" key="6">
    <source>
        <dbReference type="ARBA" id="ARBA00022777"/>
    </source>
</evidence>
<keyword evidence="6" id="KW-0418">Kinase</keyword>
<evidence type="ECO:0000259" key="13">
    <source>
        <dbReference type="PROSITE" id="PS50011"/>
    </source>
</evidence>
<dbReference type="FunFam" id="3.30.200.20:FF:000246">
    <property type="entry name" value="Pim proto-oncogene, serine/threonine kinase,-related 152"/>
    <property type="match status" value="1"/>
</dbReference>
<feature type="binding site" evidence="10">
    <location>
        <position position="257"/>
    </location>
    <ligand>
        <name>ATP</name>
        <dbReference type="ChEBI" id="CHEBI:30616"/>
    </ligand>
</feature>
<comment type="catalytic activity">
    <reaction evidence="9">
        <text>L-seryl-[protein] + ATP = O-phospho-L-seryl-[protein] + ADP + H(+)</text>
        <dbReference type="Rhea" id="RHEA:17989"/>
        <dbReference type="Rhea" id="RHEA-COMP:9863"/>
        <dbReference type="Rhea" id="RHEA-COMP:11604"/>
        <dbReference type="ChEBI" id="CHEBI:15378"/>
        <dbReference type="ChEBI" id="CHEBI:29999"/>
        <dbReference type="ChEBI" id="CHEBI:30616"/>
        <dbReference type="ChEBI" id="CHEBI:83421"/>
        <dbReference type="ChEBI" id="CHEBI:456216"/>
        <dbReference type="EC" id="2.7.11.1"/>
    </reaction>
</comment>
<keyword evidence="5 10" id="KW-0547">Nucleotide-binding</keyword>
<dbReference type="PROSITE" id="PS50011">
    <property type="entry name" value="PROTEIN_KINASE_DOM"/>
    <property type="match status" value="1"/>
</dbReference>
<dbReference type="EC" id="2.7.11.1" evidence="2"/>
<evidence type="ECO:0000313" key="15">
    <source>
        <dbReference type="Proteomes" id="UP000694701"/>
    </source>
</evidence>
<reference evidence="14" key="1">
    <citation type="submission" date="2025-08" db="UniProtKB">
        <authorList>
            <consortium name="Ensembl"/>
        </authorList>
    </citation>
    <scope>IDENTIFICATION</scope>
</reference>
<accession>A0A8C2KK58</accession>
<comment type="catalytic activity">
    <reaction evidence="8">
        <text>L-threonyl-[protein] + ATP = O-phospho-L-threonyl-[protein] + ADP + H(+)</text>
        <dbReference type="Rhea" id="RHEA:46608"/>
        <dbReference type="Rhea" id="RHEA-COMP:11060"/>
        <dbReference type="Rhea" id="RHEA-COMP:11605"/>
        <dbReference type="ChEBI" id="CHEBI:15378"/>
        <dbReference type="ChEBI" id="CHEBI:30013"/>
        <dbReference type="ChEBI" id="CHEBI:30616"/>
        <dbReference type="ChEBI" id="CHEBI:61977"/>
        <dbReference type="ChEBI" id="CHEBI:456216"/>
        <dbReference type="EC" id="2.7.11.1"/>
    </reaction>
</comment>
<evidence type="ECO:0000256" key="12">
    <source>
        <dbReference type="SAM" id="MobiDB-lite"/>
    </source>
</evidence>
<organism evidence="14 15">
    <name type="scientific">Cyprinus carpio</name>
    <name type="common">Common carp</name>
    <dbReference type="NCBI Taxonomy" id="7962"/>
    <lineage>
        <taxon>Eukaryota</taxon>
        <taxon>Metazoa</taxon>
        <taxon>Chordata</taxon>
        <taxon>Craniata</taxon>
        <taxon>Vertebrata</taxon>
        <taxon>Euteleostomi</taxon>
        <taxon>Actinopterygii</taxon>
        <taxon>Neopterygii</taxon>
        <taxon>Teleostei</taxon>
        <taxon>Ostariophysi</taxon>
        <taxon>Cypriniformes</taxon>
        <taxon>Cyprinidae</taxon>
        <taxon>Cyprininae</taxon>
        <taxon>Cyprinus</taxon>
    </lineage>
</organism>
<evidence type="ECO:0000256" key="5">
    <source>
        <dbReference type="ARBA" id="ARBA00022741"/>
    </source>
</evidence>
<sequence length="486" mass="55601">MRQGDERERIRGFGDLFLFFFRRRTGKYDLAKSEKVYQSEAGSYKRLTDDQTSLQHIPIVEIHDHQGAPASEVLPALEKHLEQDLPQPQDVHTPVSLTEEDKLEELVLDQPSLQHIVVIYDLHEAPVSEVLIIAEEQLEQDVLQPRDVDAPVSSAEDDKAELDKDQTSLQQIVEIHNHGEAPVSEVLPAAEEQLEQNVLQPQDVHTPVSSTDDDEAEEPDNNHIFWQYEFGPKLGEGSYSYVHAGTRCKDGLKVVVKIAEKTLNMPYIRVPGHPKRLPMEIGLTLMANKGPSVPQIIKLLDWQDDPDHYVMVLKRPMPSMSMFSFVKLGRRLNEGMARNVMWQVIHAANICCERGVFHRDIKLENLLVNPDTLEVKLINFRCRTLMKDSAYVAFSGTEMFCPPEFDVDGRYHAKPATVWSLGILLFVMVCGYFPDDKDLHMISKNDWSNPDLSQECCQMICSCLQPDPQRRLILEEMQLHDWFMVV</sequence>
<evidence type="ECO:0000256" key="2">
    <source>
        <dbReference type="ARBA" id="ARBA00012513"/>
    </source>
</evidence>
<feature type="domain" description="Protein kinase" evidence="13">
    <location>
        <begin position="228"/>
        <end position="483"/>
    </location>
</feature>
<evidence type="ECO:0000256" key="9">
    <source>
        <dbReference type="ARBA" id="ARBA00048679"/>
    </source>
</evidence>
<proteinExistence type="inferred from homology"/>
<dbReference type="InterPro" id="IPR051138">
    <property type="entry name" value="PIM_Ser/Thr_kinase"/>
</dbReference>